<sequence length="61" mass="7018">MSQMSSYEQMQVWRERRKAGYERFQQFAAVANSLNSIKTNEAIGMGNIVSKVAYQRISKKA</sequence>
<protein>
    <submittedName>
        <fullName evidence="1">Uncharacterized protein</fullName>
    </submittedName>
</protein>
<accession>A0A3S4CSG9</accession>
<dbReference type="EMBL" id="UZWD01000025">
    <property type="protein sequence ID" value="VDS04882.1"/>
    <property type="molecule type" value="Genomic_DNA"/>
</dbReference>
<evidence type="ECO:0000313" key="2">
    <source>
        <dbReference type="Proteomes" id="UP000268844"/>
    </source>
</evidence>
<organism evidence="1 2">
    <name type="scientific">Devosia equisanguinis</name>
    <dbReference type="NCBI Taxonomy" id="2490941"/>
    <lineage>
        <taxon>Bacteria</taxon>
        <taxon>Pseudomonadati</taxon>
        <taxon>Pseudomonadota</taxon>
        <taxon>Alphaproteobacteria</taxon>
        <taxon>Hyphomicrobiales</taxon>
        <taxon>Devosiaceae</taxon>
        <taxon>Devosia</taxon>
    </lineage>
</organism>
<dbReference type="RefSeq" id="WP_126150428.1">
    <property type="nucleotide sequence ID" value="NZ_JBHTMH010000001.1"/>
</dbReference>
<dbReference type="OrthoDB" id="7950987at2"/>
<gene>
    <name evidence="1" type="ORF">DEVEQU_02023</name>
</gene>
<evidence type="ECO:0000313" key="1">
    <source>
        <dbReference type="EMBL" id="VDS04882.1"/>
    </source>
</evidence>
<reference evidence="1 2" key="1">
    <citation type="submission" date="2018-12" db="EMBL/GenBank/DDBJ databases">
        <authorList>
            <person name="Criscuolo A."/>
        </authorList>
    </citation>
    <scope>NUCLEOTIDE SEQUENCE [LARGE SCALE GENOMIC DNA]</scope>
    <source>
        <strain evidence="1">ACIP1116281</strain>
    </source>
</reference>
<dbReference type="AlphaFoldDB" id="A0A3S4CSG9"/>
<dbReference type="Proteomes" id="UP000268844">
    <property type="component" value="Unassembled WGS sequence"/>
</dbReference>
<keyword evidence="2" id="KW-1185">Reference proteome</keyword>
<proteinExistence type="predicted"/>
<name>A0A3S4CSG9_9HYPH</name>